<reference evidence="1" key="1">
    <citation type="submission" date="2021-05" db="EMBL/GenBank/DDBJ databases">
        <authorList>
            <person name="Scholz U."/>
            <person name="Mascher M."/>
            <person name="Fiebig A."/>
        </authorList>
    </citation>
    <scope>NUCLEOTIDE SEQUENCE [LARGE SCALE GENOMIC DNA]</scope>
</reference>
<name>A0ACD5U835_AVESA</name>
<protein>
    <submittedName>
        <fullName evidence="1">Uncharacterized protein</fullName>
    </submittedName>
</protein>
<dbReference type="Proteomes" id="UP001732700">
    <property type="component" value="Chromosome 2A"/>
</dbReference>
<proteinExistence type="predicted"/>
<organism evidence="1 2">
    <name type="scientific">Avena sativa</name>
    <name type="common">Oat</name>
    <dbReference type="NCBI Taxonomy" id="4498"/>
    <lineage>
        <taxon>Eukaryota</taxon>
        <taxon>Viridiplantae</taxon>
        <taxon>Streptophyta</taxon>
        <taxon>Embryophyta</taxon>
        <taxon>Tracheophyta</taxon>
        <taxon>Spermatophyta</taxon>
        <taxon>Magnoliopsida</taxon>
        <taxon>Liliopsida</taxon>
        <taxon>Poales</taxon>
        <taxon>Poaceae</taxon>
        <taxon>BOP clade</taxon>
        <taxon>Pooideae</taxon>
        <taxon>Poodae</taxon>
        <taxon>Poeae</taxon>
        <taxon>Poeae Chloroplast Group 1 (Aveneae type)</taxon>
        <taxon>Aveninae</taxon>
        <taxon>Avena</taxon>
    </lineage>
</organism>
<dbReference type="EnsemblPlants" id="AVESA.00010b.r2.2AG0208910.1">
    <property type="protein sequence ID" value="AVESA.00010b.r2.2AG0208910.1.CDS.1"/>
    <property type="gene ID" value="AVESA.00010b.r2.2AG0208910"/>
</dbReference>
<accession>A0ACD5U835</accession>
<keyword evidence="2" id="KW-1185">Reference proteome</keyword>
<evidence type="ECO:0000313" key="2">
    <source>
        <dbReference type="Proteomes" id="UP001732700"/>
    </source>
</evidence>
<sequence length="108" mass="12771">MLQLSRYWGKVSRRKCYGGLGVPDLARTAISLRVRWIWRMRTDPQRPWRDLNMHFSRAELQVFEASTMMVVGDGETARFWLDHWLNGRTIQELAPELLALIPKCARER</sequence>
<evidence type="ECO:0000313" key="1">
    <source>
        <dbReference type="EnsemblPlants" id="AVESA.00010b.r2.2AG0208910.1.CDS.1"/>
    </source>
</evidence>
<reference evidence="1" key="2">
    <citation type="submission" date="2025-09" db="UniProtKB">
        <authorList>
            <consortium name="EnsemblPlants"/>
        </authorList>
    </citation>
    <scope>IDENTIFICATION</scope>
</reference>